<dbReference type="PRINTS" id="PR02045">
    <property type="entry name" value="F138DOMAIN"/>
</dbReference>
<sequence length="145" mass="16009">MTYNCGPFSLCQSMQNIQEWPIQKKEQAGVQWRCLGSLQTLPPRSSNSPASGSQVAGITGTLHHARWSFILAVQAGVQWYNLCSPQPPPPGFKRFSCFSLPSSWDYRHVPPHPANFVFLLETGFPHVGQAGLKLLISGNLPTLAY</sequence>
<accession>A0A5F4WBP0</accession>
<dbReference type="PANTHER" id="PTHR46254">
    <property type="entry name" value="PROTEIN GVQW1-RELATED"/>
    <property type="match status" value="1"/>
</dbReference>
<reference evidence="1" key="1">
    <citation type="submission" date="2009-03" db="EMBL/GenBank/DDBJ databases">
        <authorList>
            <person name="Warren W."/>
            <person name="Ye L."/>
            <person name="Minx P."/>
            <person name="Worley K."/>
            <person name="Gibbs R."/>
            <person name="Wilson R.K."/>
        </authorList>
    </citation>
    <scope>NUCLEOTIDE SEQUENCE [LARGE SCALE GENOMIC DNA]</scope>
</reference>
<proteinExistence type="predicted"/>
<dbReference type="Ensembl" id="ENSCJAT00000114712.2">
    <property type="protein sequence ID" value="ENSCJAP00000075100.2"/>
    <property type="gene ID" value="ENSCJAG00000053054.2"/>
</dbReference>
<evidence type="ECO:0000313" key="2">
    <source>
        <dbReference type="Proteomes" id="UP000008225"/>
    </source>
</evidence>
<keyword evidence="2" id="KW-1185">Reference proteome</keyword>
<dbReference type="AlphaFoldDB" id="A0A5F4WBP0"/>
<reference evidence="1" key="2">
    <citation type="submission" date="2025-08" db="UniProtKB">
        <authorList>
            <consortium name="Ensembl"/>
        </authorList>
    </citation>
    <scope>IDENTIFICATION</scope>
</reference>
<dbReference type="Proteomes" id="UP000008225">
    <property type="component" value="Chromosome 8"/>
</dbReference>
<organism evidence="1 2">
    <name type="scientific">Callithrix jacchus</name>
    <name type="common">White-tufted-ear marmoset</name>
    <name type="synonym">Simia Jacchus</name>
    <dbReference type="NCBI Taxonomy" id="9483"/>
    <lineage>
        <taxon>Eukaryota</taxon>
        <taxon>Metazoa</taxon>
        <taxon>Chordata</taxon>
        <taxon>Craniata</taxon>
        <taxon>Vertebrata</taxon>
        <taxon>Euteleostomi</taxon>
        <taxon>Mammalia</taxon>
        <taxon>Eutheria</taxon>
        <taxon>Euarchontoglires</taxon>
        <taxon>Primates</taxon>
        <taxon>Haplorrhini</taxon>
        <taxon>Platyrrhini</taxon>
        <taxon>Cebidae</taxon>
        <taxon>Callitrichinae</taxon>
        <taxon>Callithrix</taxon>
        <taxon>Callithrix</taxon>
    </lineage>
</organism>
<evidence type="ECO:0000313" key="1">
    <source>
        <dbReference type="Ensembl" id="ENSCJAP00000075100.2"/>
    </source>
</evidence>
<reference evidence="1" key="3">
    <citation type="submission" date="2025-09" db="UniProtKB">
        <authorList>
            <consortium name="Ensembl"/>
        </authorList>
    </citation>
    <scope>IDENTIFICATION</scope>
</reference>
<name>A0A5F4WBP0_CALJA</name>
<dbReference type="PANTHER" id="PTHR46254:SF3">
    <property type="entry name" value="SECRETED PROTEIN"/>
    <property type="match status" value="1"/>
</dbReference>
<protein>
    <submittedName>
        <fullName evidence="1">Uncharacterized protein</fullName>
    </submittedName>
</protein>
<dbReference type="InParanoid" id="A0A5F4WBP0"/>
<dbReference type="GeneTree" id="ENSGT00940000161627"/>